<reference evidence="1 2" key="1">
    <citation type="submission" date="2019-09" db="EMBL/GenBank/DDBJ databases">
        <title>Genome Sequences of Streptomyces kaniharaensis ATCC 21070.</title>
        <authorList>
            <person name="Zhu W."/>
            <person name="De Crecy-Lagard V."/>
            <person name="Richards N.G."/>
        </authorList>
    </citation>
    <scope>NUCLEOTIDE SEQUENCE [LARGE SCALE GENOMIC DNA]</scope>
    <source>
        <strain evidence="1 2">SF-557</strain>
    </source>
</reference>
<evidence type="ECO:0000313" key="2">
    <source>
        <dbReference type="Proteomes" id="UP000450000"/>
    </source>
</evidence>
<gene>
    <name evidence="1" type="ORF">F7Q99_11020</name>
</gene>
<comment type="caution">
    <text evidence="1">The sequence shown here is derived from an EMBL/GenBank/DDBJ whole genome shotgun (WGS) entry which is preliminary data.</text>
</comment>
<dbReference type="Proteomes" id="UP000450000">
    <property type="component" value="Unassembled WGS sequence"/>
</dbReference>
<accession>A0A6N7KQG2</accession>
<name>A0A6N7KQG2_9ACTN</name>
<sequence>MSLDTRVIAALGAVVVVGAATVGGSVAFASGQTQHNTHRATLTVGNSSIVADPFCFNDGNPLSEEDQQKCQDSAAQALKDGTLPSSDVVVSDRVGVGVTPGVGDTGWLAFTNGGPQAQGGRYSLSAYAKGATYSGSQAAAKLLNASGKTLVTVVEGDKNLENPVAVWYFQLNTQDS</sequence>
<protein>
    <recommendedName>
        <fullName evidence="3">DUF2771 domain-containing protein</fullName>
    </recommendedName>
</protein>
<organism evidence="1 2">
    <name type="scientific">Streptomyces kaniharaensis</name>
    <dbReference type="NCBI Taxonomy" id="212423"/>
    <lineage>
        <taxon>Bacteria</taxon>
        <taxon>Bacillati</taxon>
        <taxon>Actinomycetota</taxon>
        <taxon>Actinomycetes</taxon>
        <taxon>Kitasatosporales</taxon>
        <taxon>Streptomycetaceae</taxon>
        <taxon>Streptomyces</taxon>
    </lineage>
</organism>
<dbReference type="EMBL" id="WBOF01000001">
    <property type="protein sequence ID" value="MQS12809.1"/>
    <property type="molecule type" value="Genomic_DNA"/>
</dbReference>
<evidence type="ECO:0000313" key="1">
    <source>
        <dbReference type="EMBL" id="MQS12809.1"/>
    </source>
</evidence>
<dbReference type="OrthoDB" id="4228381at2"/>
<keyword evidence="2" id="KW-1185">Reference proteome</keyword>
<proteinExistence type="predicted"/>
<evidence type="ECO:0008006" key="3">
    <source>
        <dbReference type="Google" id="ProtNLM"/>
    </source>
</evidence>
<dbReference type="RefSeq" id="WP_153461076.1">
    <property type="nucleotide sequence ID" value="NZ_WBOF01000001.1"/>
</dbReference>
<dbReference type="AlphaFoldDB" id="A0A6N7KQG2"/>